<dbReference type="EMBL" id="BTSX01000001">
    <property type="protein sequence ID" value="GMS80329.1"/>
    <property type="molecule type" value="Genomic_DNA"/>
</dbReference>
<evidence type="ECO:0000313" key="3">
    <source>
        <dbReference type="Proteomes" id="UP001432027"/>
    </source>
</evidence>
<feature type="compositionally biased region" description="Low complexity" evidence="1">
    <location>
        <begin position="129"/>
        <end position="171"/>
    </location>
</feature>
<keyword evidence="3" id="KW-1185">Reference proteome</keyword>
<feature type="region of interest" description="Disordered" evidence="1">
    <location>
        <begin position="383"/>
        <end position="429"/>
    </location>
</feature>
<evidence type="ECO:0000313" key="2">
    <source>
        <dbReference type="EMBL" id="GMS80329.1"/>
    </source>
</evidence>
<comment type="caution">
    <text evidence="2">The sequence shown here is derived from an EMBL/GenBank/DDBJ whole genome shotgun (WGS) entry which is preliminary data.</text>
</comment>
<feature type="compositionally biased region" description="Basic and acidic residues" evidence="1">
    <location>
        <begin position="405"/>
        <end position="425"/>
    </location>
</feature>
<sequence length="621" mass="65141">MTLQDAARRGRMARRSVGGTNTAGSRGGAAAAARPSTGAPLVREGSGDDKGFLLERLLHGDKGRPATADPSVSVSSSSSSGVHSMGGRKEKREDTDNNSDAGTYVIGQSESRQHSTMITSQIIERDSDASSTDTDTTVSRSPSPVGRLPLLPLSSSSSHASAPSPSLSSPSTTANENTSRILLTELAKLKAMGGAALSPRGSSTTGSTASGTGPKTRQTLMSSLPNRSVFGMAASSAGLTAPRPSALPPPSPSGGMGERGDRGERGERHHQPPPMHSPKPISSASSGGGNFRRADGGRFSMRSTSGVGVGVGSAGGSPQTAPKRPPFKVGGGSKPLSGNMAAEKQRESEMTAWLRRKDYNPMKAAMEAKKQAALKNRSDQFVNNRSISFHVGNNGQQKPPPRGSELVRNKSSESLHATAEDEARSHASQRVIAEYSRGVVEDINKLTKQHSKTKDQKALSGLAKVVDQLSTKCKKSIELIRAQNKGCLSVSVEDLLATAVEPPREDESLTHQLDRLSNAFDAVQRYLEQYSLDDKDLSSSEGEEEGGGGGFSSRGKRQGPPSTFSSFSAYRQPRGGQTGGGNRSTFTSINAPRQGRATNAFRAKLMGGHRSPSGGRPNKNN</sequence>
<evidence type="ECO:0000256" key="1">
    <source>
        <dbReference type="SAM" id="MobiDB-lite"/>
    </source>
</evidence>
<name>A0AAV5SBZ0_9BILA</name>
<proteinExistence type="predicted"/>
<gene>
    <name evidence="2" type="ORF">PENTCL1PPCAC_2504</name>
</gene>
<feature type="compositionally biased region" description="Low complexity" evidence="1">
    <location>
        <begin position="18"/>
        <end position="40"/>
    </location>
</feature>
<feature type="region of interest" description="Disordered" evidence="1">
    <location>
        <begin position="1"/>
        <end position="349"/>
    </location>
</feature>
<feature type="compositionally biased region" description="Low complexity" evidence="1">
    <location>
        <begin position="189"/>
        <end position="213"/>
    </location>
</feature>
<feature type="compositionally biased region" description="Polar residues" evidence="1">
    <location>
        <begin position="98"/>
        <end position="122"/>
    </location>
</feature>
<feature type="region of interest" description="Disordered" evidence="1">
    <location>
        <begin position="531"/>
        <end position="621"/>
    </location>
</feature>
<feature type="compositionally biased region" description="Polar residues" evidence="1">
    <location>
        <begin position="172"/>
        <end position="181"/>
    </location>
</feature>
<feature type="compositionally biased region" description="Polar residues" evidence="1">
    <location>
        <begin position="560"/>
        <end position="569"/>
    </location>
</feature>
<accession>A0AAV5SBZ0</accession>
<feature type="compositionally biased region" description="Polar residues" evidence="1">
    <location>
        <begin position="383"/>
        <end position="397"/>
    </location>
</feature>
<feature type="compositionally biased region" description="Low complexity" evidence="1">
    <location>
        <begin position="71"/>
        <end position="85"/>
    </location>
</feature>
<reference evidence="2" key="1">
    <citation type="submission" date="2023-10" db="EMBL/GenBank/DDBJ databases">
        <title>Genome assembly of Pristionchus species.</title>
        <authorList>
            <person name="Yoshida K."/>
            <person name="Sommer R.J."/>
        </authorList>
    </citation>
    <scope>NUCLEOTIDE SEQUENCE</scope>
    <source>
        <strain evidence="2">RS0144</strain>
    </source>
</reference>
<feature type="compositionally biased region" description="Basic and acidic residues" evidence="1">
    <location>
        <begin position="258"/>
        <end position="270"/>
    </location>
</feature>
<feature type="compositionally biased region" description="Polar residues" evidence="1">
    <location>
        <begin position="215"/>
        <end position="226"/>
    </location>
</feature>
<organism evidence="2 3">
    <name type="scientific">Pristionchus entomophagus</name>
    <dbReference type="NCBI Taxonomy" id="358040"/>
    <lineage>
        <taxon>Eukaryota</taxon>
        <taxon>Metazoa</taxon>
        <taxon>Ecdysozoa</taxon>
        <taxon>Nematoda</taxon>
        <taxon>Chromadorea</taxon>
        <taxon>Rhabditida</taxon>
        <taxon>Rhabditina</taxon>
        <taxon>Diplogasteromorpha</taxon>
        <taxon>Diplogasteroidea</taxon>
        <taxon>Neodiplogasteridae</taxon>
        <taxon>Pristionchus</taxon>
    </lineage>
</organism>
<protein>
    <submittedName>
        <fullName evidence="2">Uncharacterized protein</fullName>
    </submittedName>
</protein>
<dbReference type="Proteomes" id="UP001432027">
    <property type="component" value="Unassembled WGS sequence"/>
</dbReference>
<feature type="compositionally biased region" description="Basic and acidic residues" evidence="1">
    <location>
        <begin position="45"/>
        <end position="64"/>
    </location>
</feature>
<dbReference type="AlphaFoldDB" id="A0AAV5SBZ0"/>